<dbReference type="EMBL" id="JYON01000014">
    <property type="protein sequence ID" value="KJH71211.1"/>
    <property type="molecule type" value="Genomic_DNA"/>
</dbReference>
<dbReference type="AlphaFoldDB" id="A0A0D8ZVG3"/>
<gene>
    <name evidence="1" type="ORF">UH38_14175</name>
</gene>
<reference evidence="1 2" key="1">
    <citation type="submission" date="2015-02" db="EMBL/GenBank/DDBJ databases">
        <title>Draft genome of a novel marine cyanobacterium (Chroococcales) isolated from South Atlantic Ocean.</title>
        <authorList>
            <person name="Rigonato J."/>
            <person name="Alvarenga D.O."/>
            <person name="Branco L.H."/>
            <person name="Varani A.M."/>
            <person name="Brandini F.P."/>
            <person name="Fiore M.F."/>
        </authorList>
    </citation>
    <scope>NUCLEOTIDE SEQUENCE [LARGE SCALE GENOMIC DNA]</scope>
    <source>
        <strain evidence="1 2">CENA595</strain>
    </source>
</reference>
<evidence type="ECO:0000313" key="2">
    <source>
        <dbReference type="Proteomes" id="UP000032452"/>
    </source>
</evidence>
<dbReference type="Proteomes" id="UP000032452">
    <property type="component" value="Unassembled WGS sequence"/>
</dbReference>
<comment type="caution">
    <text evidence="1">The sequence shown here is derived from an EMBL/GenBank/DDBJ whole genome shotgun (WGS) entry which is preliminary data.</text>
</comment>
<organism evidence="1 2">
    <name type="scientific">Aliterella atlantica CENA595</name>
    <dbReference type="NCBI Taxonomy" id="1618023"/>
    <lineage>
        <taxon>Bacteria</taxon>
        <taxon>Bacillati</taxon>
        <taxon>Cyanobacteriota</taxon>
        <taxon>Cyanophyceae</taxon>
        <taxon>Chroococcidiopsidales</taxon>
        <taxon>Aliterellaceae</taxon>
        <taxon>Aliterella</taxon>
    </lineage>
</organism>
<dbReference type="RefSeq" id="WP_045055378.1">
    <property type="nucleotide sequence ID" value="NZ_CAWMDP010000057.1"/>
</dbReference>
<sequence length="77" mass="9096">MQATENQRAMSNLEYDLLTALKHKAEALKAYETYIQDAQQMQSQPCVELFQKLQQQDMQQAEELRHHLQEVMQKGKM</sequence>
<proteinExistence type="predicted"/>
<keyword evidence="2" id="KW-1185">Reference proteome</keyword>
<evidence type="ECO:0000313" key="1">
    <source>
        <dbReference type="EMBL" id="KJH71211.1"/>
    </source>
</evidence>
<dbReference type="PATRIC" id="fig|1618023.3.peg.4878"/>
<dbReference type="STRING" id="1618023.UH38_14175"/>
<name>A0A0D8ZVG3_9CYAN</name>
<evidence type="ECO:0008006" key="3">
    <source>
        <dbReference type="Google" id="ProtNLM"/>
    </source>
</evidence>
<protein>
    <recommendedName>
        <fullName evidence="3">Ferritin-like diiron domain-containing protein</fullName>
    </recommendedName>
</protein>
<accession>A0A0D8ZVG3</accession>